<evidence type="ECO:0000256" key="3">
    <source>
        <dbReference type="ARBA" id="ARBA00023159"/>
    </source>
</evidence>
<name>A0A7H2BJC2_9MICC</name>
<evidence type="ECO:0000313" key="6">
    <source>
        <dbReference type="EMBL" id="QNV39768.1"/>
    </source>
</evidence>
<organism evidence="6 7">
    <name type="scientific">Rothia amarae</name>
    <dbReference type="NCBI Taxonomy" id="169480"/>
    <lineage>
        <taxon>Bacteria</taxon>
        <taxon>Bacillati</taxon>
        <taxon>Actinomycetota</taxon>
        <taxon>Actinomycetes</taxon>
        <taxon>Micrococcales</taxon>
        <taxon>Micrococcaceae</taxon>
        <taxon>Rothia</taxon>
    </lineage>
</organism>
<dbReference type="PROSITE" id="PS50937">
    <property type="entry name" value="HTH_MERR_2"/>
    <property type="match status" value="1"/>
</dbReference>
<dbReference type="SUPFAM" id="SSF89082">
    <property type="entry name" value="Antibiotic binding domain of TipA-like multidrug resistance regulators"/>
    <property type="match status" value="1"/>
</dbReference>
<dbReference type="InterPro" id="IPR036244">
    <property type="entry name" value="TipA-like_antibiotic-bd"/>
</dbReference>
<evidence type="ECO:0000313" key="7">
    <source>
        <dbReference type="Proteomes" id="UP000516421"/>
    </source>
</evidence>
<dbReference type="EMBL" id="CP061538">
    <property type="protein sequence ID" value="QNV39768.1"/>
    <property type="molecule type" value="Genomic_DNA"/>
</dbReference>
<dbReference type="PANTHER" id="PTHR30204">
    <property type="entry name" value="REDOX-CYCLING DRUG-SENSING TRANSCRIPTIONAL ACTIVATOR SOXR"/>
    <property type="match status" value="1"/>
</dbReference>
<sequence>MKPFNHDSLSVGEVAQLMGVSVRTLHHFEDKGLIVPARTSTGYRLYSANDIDRLHQILVYRSLDFSLAEIGNMIDDGATAQHLERQKELLAAKIRNLQSVLHAVETLMEVNMNNPSPADKARAAHAQYAEETERRYGHTDAYRQSAQRTAKFTSDDWAQATAEGEALEADCAQALRDGVAPGSDFANALAERHLESINRYFDCSYSQQVLIAKSYLADPRFTQHYDERETGLAQWIHDAIAANAAAHGADIENPEWG</sequence>
<dbReference type="KEGG" id="rama:IDM48_10515"/>
<proteinExistence type="predicted"/>
<evidence type="ECO:0000259" key="5">
    <source>
        <dbReference type="PROSITE" id="PS50937"/>
    </source>
</evidence>
<dbReference type="PANTHER" id="PTHR30204:SF90">
    <property type="entry name" value="HTH-TYPE TRANSCRIPTIONAL ACTIVATOR MTA"/>
    <property type="match status" value="1"/>
</dbReference>
<dbReference type="SUPFAM" id="SSF46955">
    <property type="entry name" value="Putative DNA-binding domain"/>
    <property type="match status" value="1"/>
</dbReference>
<dbReference type="InterPro" id="IPR009061">
    <property type="entry name" value="DNA-bd_dom_put_sf"/>
</dbReference>
<dbReference type="Gene3D" id="1.10.1660.10">
    <property type="match status" value="1"/>
</dbReference>
<dbReference type="AlphaFoldDB" id="A0A7H2BJC2"/>
<gene>
    <name evidence="6" type="ORF">IDM48_10515</name>
</gene>
<accession>A0A7H2BJC2</accession>
<protein>
    <submittedName>
        <fullName evidence="6">MerR family transcriptional regulator</fullName>
    </submittedName>
</protein>
<dbReference type="GO" id="GO:0003700">
    <property type="term" value="F:DNA-binding transcription factor activity"/>
    <property type="evidence" value="ECO:0007669"/>
    <property type="project" value="InterPro"/>
</dbReference>
<keyword evidence="3" id="KW-0010">Activator</keyword>
<dbReference type="Pfam" id="PF07739">
    <property type="entry name" value="TipAS"/>
    <property type="match status" value="1"/>
</dbReference>
<evidence type="ECO:0000256" key="4">
    <source>
        <dbReference type="ARBA" id="ARBA00023163"/>
    </source>
</evidence>
<dbReference type="PRINTS" id="PR00040">
    <property type="entry name" value="HTHMERR"/>
</dbReference>
<keyword evidence="2" id="KW-0238">DNA-binding</keyword>
<keyword evidence="7" id="KW-1185">Reference proteome</keyword>
<keyword evidence="4" id="KW-0804">Transcription</keyword>
<dbReference type="InterPro" id="IPR012925">
    <property type="entry name" value="TipAS_dom"/>
</dbReference>
<dbReference type="InterPro" id="IPR047057">
    <property type="entry name" value="MerR_fam"/>
</dbReference>
<reference evidence="6" key="1">
    <citation type="submission" date="2020-09" db="EMBL/GenBank/DDBJ databases">
        <title>Investigation of environmental microbe.</title>
        <authorList>
            <person name="Ou Y."/>
            <person name="Kang Q."/>
        </authorList>
    </citation>
    <scope>NUCLEOTIDE SEQUENCE [LARGE SCALE GENOMIC DNA]</scope>
    <source>
        <strain evidence="6">KJZ-9</strain>
    </source>
</reference>
<dbReference type="Gene3D" id="1.10.490.50">
    <property type="entry name" value="Antibiotic binding domain of TipA-like multidrug resistance regulators"/>
    <property type="match status" value="1"/>
</dbReference>
<dbReference type="SMART" id="SM00422">
    <property type="entry name" value="HTH_MERR"/>
    <property type="match status" value="1"/>
</dbReference>
<evidence type="ECO:0000256" key="2">
    <source>
        <dbReference type="ARBA" id="ARBA00023125"/>
    </source>
</evidence>
<dbReference type="Proteomes" id="UP000516421">
    <property type="component" value="Chromosome"/>
</dbReference>
<dbReference type="InterPro" id="IPR000551">
    <property type="entry name" value="MerR-type_HTH_dom"/>
</dbReference>
<dbReference type="CDD" id="cd01106">
    <property type="entry name" value="HTH_TipAL-Mta"/>
    <property type="match status" value="1"/>
</dbReference>
<dbReference type="GO" id="GO:0003677">
    <property type="term" value="F:DNA binding"/>
    <property type="evidence" value="ECO:0007669"/>
    <property type="project" value="UniProtKB-KW"/>
</dbReference>
<dbReference type="RefSeq" id="WP_190617353.1">
    <property type="nucleotide sequence ID" value="NZ_CP061538.1"/>
</dbReference>
<feature type="domain" description="HTH merR-type" evidence="5">
    <location>
        <begin position="8"/>
        <end position="76"/>
    </location>
</feature>
<dbReference type="Pfam" id="PF13411">
    <property type="entry name" value="MerR_1"/>
    <property type="match status" value="1"/>
</dbReference>
<evidence type="ECO:0000256" key="1">
    <source>
        <dbReference type="ARBA" id="ARBA00023015"/>
    </source>
</evidence>
<keyword evidence="1" id="KW-0805">Transcription regulation</keyword>